<keyword evidence="2" id="KW-1133">Transmembrane helix</keyword>
<keyword evidence="2" id="KW-0812">Transmembrane</keyword>
<dbReference type="STRING" id="1316936.K678_09898"/>
<reference evidence="3 4" key="1">
    <citation type="submission" date="2013-04" db="EMBL/GenBank/DDBJ databases">
        <authorList>
            <person name="Kuznetsov B."/>
            <person name="Ivanovsky R."/>
        </authorList>
    </citation>
    <scope>NUCLEOTIDE SEQUENCE [LARGE SCALE GENOMIC DNA]</scope>
    <source>
        <strain evidence="3 4">MGU-K5</strain>
    </source>
</reference>
<dbReference type="eggNOG" id="COG0784">
    <property type="taxonomic scope" value="Bacteria"/>
</dbReference>
<keyword evidence="2" id="KW-0472">Membrane</keyword>
<feature type="transmembrane region" description="Helical" evidence="2">
    <location>
        <begin position="74"/>
        <end position="95"/>
    </location>
</feature>
<name>S9SC28_MAGFU</name>
<comment type="caution">
    <text evidence="3">The sequence shown here is derived from an EMBL/GenBank/DDBJ whole genome shotgun (WGS) entry which is preliminary data.</text>
</comment>
<proteinExistence type="predicted"/>
<dbReference type="AlphaFoldDB" id="S9SC28"/>
<dbReference type="EMBL" id="AQPH01000034">
    <property type="protein sequence ID" value="EPY01618.1"/>
    <property type="molecule type" value="Genomic_DNA"/>
</dbReference>
<gene>
    <name evidence="3" type="ORF">K678_09898</name>
</gene>
<protein>
    <submittedName>
        <fullName evidence="3">Response regulator receiver</fullName>
    </submittedName>
</protein>
<accession>S9SC28</accession>
<feature type="region of interest" description="Disordered" evidence="1">
    <location>
        <begin position="134"/>
        <end position="168"/>
    </location>
</feature>
<feature type="transmembrane region" description="Helical" evidence="2">
    <location>
        <begin position="42"/>
        <end position="68"/>
    </location>
</feature>
<organism evidence="3 4">
    <name type="scientific">Magnetospirillum fulvum MGU-K5</name>
    <dbReference type="NCBI Taxonomy" id="1316936"/>
    <lineage>
        <taxon>Bacteria</taxon>
        <taxon>Pseudomonadati</taxon>
        <taxon>Pseudomonadota</taxon>
        <taxon>Alphaproteobacteria</taxon>
        <taxon>Rhodospirillales</taxon>
        <taxon>Rhodospirillaceae</taxon>
        <taxon>Magnetospirillum</taxon>
    </lineage>
</organism>
<evidence type="ECO:0000256" key="1">
    <source>
        <dbReference type="SAM" id="MobiDB-lite"/>
    </source>
</evidence>
<evidence type="ECO:0000313" key="4">
    <source>
        <dbReference type="Proteomes" id="UP000015350"/>
    </source>
</evidence>
<evidence type="ECO:0000256" key="2">
    <source>
        <dbReference type="SAM" id="Phobius"/>
    </source>
</evidence>
<dbReference type="Proteomes" id="UP000015350">
    <property type="component" value="Unassembled WGS sequence"/>
</dbReference>
<sequence length="327" mass="35726">MALAYILLDGCLSDGKPEVVFEGGGDMSERFQMPKLSARNPLGIIALFISLIYAMSVSLLGVSVGSLAFYNQTILVVFVALFPFVVLWVFSWLVAKHHKKLYGPGDYRSDEGFLNAADSSPARTLGERLSADIDADEKGKVTDGPPSETPPPHQPESTLASSLDRISPRGTIDAPFARREDLMARAYIAEGLVFQDLQNEFGGSVRREVVFPVKGSRPLRADGVIHAAGEMIVVEVKMTRFVGNLVRRLREATNQVESYRRAIQESGVVGARFIIALVLDGDGISEAARRMVQRYHDGVGGDLQVRLFSYQALLQKYGFPTDESGAA</sequence>
<evidence type="ECO:0000313" key="3">
    <source>
        <dbReference type="EMBL" id="EPY01618.1"/>
    </source>
</evidence>